<dbReference type="Proteomes" id="UP000297641">
    <property type="component" value="Unassembled WGS sequence"/>
</dbReference>
<dbReference type="EMBL" id="RQFT01000003">
    <property type="protein sequence ID" value="TGL08446.1"/>
    <property type="molecule type" value="Genomic_DNA"/>
</dbReference>
<dbReference type="InterPro" id="IPR035242">
    <property type="entry name" value="DUF5329"/>
</dbReference>
<dbReference type="RefSeq" id="WP_135753313.1">
    <property type="nucleotide sequence ID" value="NZ_RQFD01000003.1"/>
</dbReference>
<keyword evidence="3" id="KW-1185">Reference proteome</keyword>
<accession>A0A7I0HVY5</accession>
<name>A0A7I0HVY5_9LEPT</name>
<dbReference type="Proteomes" id="UP000297617">
    <property type="component" value="Unassembled WGS sequence"/>
</dbReference>
<organism evidence="2 4">
    <name type="scientific">Leptospira bouyouniensis</name>
    <dbReference type="NCBI Taxonomy" id="2484911"/>
    <lineage>
        <taxon>Bacteria</taxon>
        <taxon>Pseudomonadati</taxon>
        <taxon>Spirochaetota</taxon>
        <taxon>Spirochaetia</taxon>
        <taxon>Leptospirales</taxon>
        <taxon>Leptospiraceae</taxon>
        <taxon>Leptospira</taxon>
    </lineage>
</organism>
<reference evidence="3 4" key="2">
    <citation type="journal article" date="2019" name="PLoS Negl. Trop. Dis.">
        <title>Revisiting the worldwide diversity of Leptospira species in the environment.</title>
        <authorList>
            <person name="Vincent A.T."/>
            <person name="Schiettekatte O."/>
            <person name="Bourhy P."/>
            <person name="Veyrier F.J."/>
            <person name="Picardeau M."/>
        </authorList>
    </citation>
    <scope>NUCLEOTIDE SEQUENCE [LARGE SCALE GENOMIC DNA]</scope>
    <source>
        <strain evidence="2 4">201800273</strain>
        <strain evidence="3">201800295</strain>
    </source>
</reference>
<gene>
    <name evidence="1" type="ORF">EHQ10_04020</name>
    <name evidence="2" type="ORF">EHQ43_05220</name>
</gene>
<sequence length="139" mass="16118">MRKLIPNSLVICVFVIHFIFLMNVNSISADTKPCKSYTEEEKIEFLLKKIGNFNGSFIRNGEIHQAKDAENHLRYKLKEAKNSIFAPDPKDWTAKLFIEKIGTKSFLSGTPYKIRYTNGKEILSSVWLYEELKNIETCH</sequence>
<comment type="caution">
    <text evidence="2">The sequence shown here is derived from an EMBL/GenBank/DDBJ whole genome shotgun (WGS) entry which is preliminary data.</text>
</comment>
<evidence type="ECO:0000313" key="4">
    <source>
        <dbReference type="Proteomes" id="UP000297641"/>
    </source>
</evidence>
<proteinExistence type="predicted"/>
<evidence type="ECO:0000313" key="2">
    <source>
        <dbReference type="EMBL" id="TGL08446.1"/>
    </source>
</evidence>
<dbReference type="AlphaFoldDB" id="A0A7I0HVY5"/>
<protein>
    <submittedName>
        <fullName evidence="2">Uncharacterized protein</fullName>
    </submittedName>
</protein>
<evidence type="ECO:0000313" key="3">
    <source>
        <dbReference type="Proteomes" id="UP000297617"/>
    </source>
</evidence>
<dbReference type="EMBL" id="RQFD01000003">
    <property type="protein sequence ID" value="TGK52919.1"/>
    <property type="molecule type" value="Genomic_DNA"/>
</dbReference>
<reference evidence="1" key="1">
    <citation type="submission" date="2018-10" db="EMBL/GenBank/DDBJ databases">
        <authorList>
            <person name="Vincent A.T."/>
            <person name="Schiettekatte O."/>
            <person name="Bourhy P."/>
            <person name="Veyrier F.J."/>
            <person name="Picardeau M."/>
        </authorList>
    </citation>
    <scope>NUCLEOTIDE SEQUENCE</scope>
    <source>
        <strain evidence="1">201800295</strain>
    </source>
</reference>
<evidence type="ECO:0000313" key="1">
    <source>
        <dbReference type="EMBL" id="TGK52919.1"/>
    </source>
</evidence>
<dbReference type="Pfam" id="PF17263">
    <property type="entry name" value="DUF5329"/>
    <property type="match status" value="1"/>
</dbReference>